<dbReference type="PROSITE" id="PS50297">
    <property type="entry name" value="ANK_REP_REGION"/>
    <property type="match status" value="3"/>
</dbReference>
<feature type="compositionally biased region" description="Polar residues" evidence="3">
    <location>
        <begin position="430"/>
        <end position="458"/>
    </location>
</feature>
<dbReference type="InterPro" id="IPR051226">
    <property type="entry name" value="PP1_Regulatory_Subunit"/>
</dbReference>
<dbReference type="GO" id="GO:0019208">
    <property type="term" value="F:phosphatase regulator activity"/>
    <property type="evidence" value="ECO:0007669"/>
    <property type="project" value="TreeGrafter"/>
</dbReference>
<dbReference type="SUPFAM" id="SSF48403">
    <property type="entry name" value="Ankyrin repeat"/>
    <property type="match status" value="1"/>
</dbReference>
<feature type="repeat" description="ANK" evidence="2">
    <location>
        <begin position="192"/>
        <end position="224"/>
    </location>
</feature>
<dbReference type="InterPro" id="IPR036770">
    <property type="entry name" value="Ankyrin_rpt-contain_sf"/>
</dbReference>
<feature type="repeat" description="ANK" evidence="2">
    <location>
        <begin position="31"/>
        <end position="63"/>
    </location>
</feature>
<evidence type="ECO:0000256" key="1">
    <source>
        <dbReference type="ARBA" id="ARBA00022737"/>
    </source>
</evidence>
<dbReference type="GO" id="GO:0004857">
    <property type="term" value="F:enzyme inhibitor activity"/>
    <property type="evidence" value="ECO:0007669"/>
    <property type="project" value="TreeGrafter"/>
</dbReference>
<feature type="repeat" description="ANK" evidence="2">
    <location>
        <begin position="64"/>
        <end position="96"/>
    </location>
</feature>
<comment type="caution">
    <text evidence="4">The sequence shown here is derived from an EMBL/GenBank/DDBJ whole genome shotgun (WGS) entry which is preliminary data.</text>
</comment>
<evidence type="ECO:0000256" key="3">
    <source>
        <dbReference type="SAM" id="MobiDB-lite"/>
    </source>
</evidence>
<feature type="region of interest" description="Disordered" evidence="3">
    <location>
        <begin position="418"/>
        <end position="486"/>
    </location>
</feature>
<dbReference type="Gene3D" id="1.25.40.20">
    <property type="entry name" value="Ankyrin repeat-containing domain"/>
    <property type="match status" value="2"/>
</dbReference>
<dbReference type="PRINTS" id="PR01415">
    <property type="entry name" value="ANKYRIN"/>
</dbReference>
<dbReference type="EMBL" id="QCYY01001994">
    <property type="protein sequence ID" value="ROT73759.1"/>
    <property type="molecule type" value="Genomic_DNA"/>
</dbReference>
<protein>
    <submittedName>
        <fullName evidence="4">Uncharacterized protein</fullName>
    </submittedName>
</protein>
<reference evidence="4 5" key="2">
    <citation type="submission" date="2019-01" db="EMBL/GenBank/DDBJ databases">
        <title>The decoding of complex shrimp genome reveals the adaptation for benthos swimmer, frequently molting mechanism and breeding impact on genome.</title>
        <authorList>
            <person name="Sun Y."/>
            <person name="Gao Y."/>
            <person name="Yu Y."/>
        </authorList>
    </citation>
    <scope>NUCLEOTIDE SEQUENCE [LARGE SCALE GENOMIC DNA]</scope>
    <source>
        <tissue evidence="4">Muscle</tissue>
    </source>
</reference>
<proteinExistence type="predicted"/>
<feature type="region of interest" description="Disordered" evidence="3">
    <location>
        <begin position="381"/>
        <end position="403"/>
    </location>
</feature>
<keyword evidence="5" id="KW-1185">Reference proteome</keyword>
<keyword evidence="1" id="KW-0677">Repeat</keyword>
<dbReference type="InterPro" id="IPR002110">
    <property type="entry name" value="Ankyrin_rpt"/>
</dbReference>
<evidence type="ECO:0000313" key="4">
    <source>
        <dbReference type="EMBL" id="ROT73759.1"/>
    </source>
</evidence>
<dbReference type="PROSITE" id="PS50088">
    <property type="entry name" value="ANK_REPEAT"/>
    <property type="match status" value="4"/>
</dbReference>
<sequence length="587" mass="65808">MAKWQPCKSLSCTITAARPVKGVDPNQMNHDGLTALHQACIDGSLEMVNLLLKAGANVNIVDRDLWTPLHAAATCGHFKIVTTLIRAGANLIAINGDGDLPYDITEDEVTQHYLENEMTKRGITQEFINLARQASHDKMKDDIEYLIENDGDINQPLDQGGTLLHIAIANCFTDLMEILLENGADVTARDEDGWEPIHVAAYWCNENAMEALAEKGANLRSLTDNGEVPYDLCDDPNLKIHFLHMINERPEYKFKGDTEDDVPLKEDTNETLYGENDIKIEDAVQESQQKNEGLYSEHFITEPEDTAGKRSSEEVPLNPLLNLQATELSERRNSVKEAKHRAPLKRMNSIEIGNMGKISPYATKTGLEISDHDKDIIHGEKTLERNSRYQNSTLGAQNTEDQNTIKEILDQKLTNKKSLENSQSDKENAIPSQDNNISPVLSKNINEASETTQSANSQEESDQPAASTKLIHIPRKKKPAPPPPQGSLLYLKRQRQEARELQLGMLNERNRIECSLRRRKRFGSAFEEISILLSAGSILEVGARLDGLGMKYRSDHAKNNRKTRFLDRNYSGPVADQSPVQEEEWPT</sequence>
<feature type="region of interest" description="Disordered" evidence="3">
    <location>
        <begin position="563"/>
        <end position="587"/>
    </location>
</feature>
<reference evidence="4 5" key="1">
    <citation type="submission" date="2018-04" db="EMBL/GenBank/DDBJ databases">
        <authorList>
            <person name="Zhang X."/>
            <person name="Yuan J."/>
            <person name="Li F."/>
            <person name="Xiang J."/>
        </authorList>
    </citation>
    <scope>NUCLEOTIDE SEQUENCE [LARGE SCALE GENOMIC DNA]</scope>
    <source>
        <tissue evidence="4">Muscle</tissue>
    </source>
</reference>
<name>A0A3R7MDW3_PENVA</name>
<evidence type="ECO:0000313" key="5">
    <source>
        <dbReference type="Proteomes" id="UP000283509"/>
    </source>
</evidence>
<evidence type="ECO:0000256" key="2">
    <source>
        <dbReference type="PROSITE-ProRule" id="PRU00023"/>
    </source>
</evidence>
<feature type="compositionally biased region" description="Polar residues" evidence="3">
    <location>
        <begin position="388"/>
        <end position="402"/>
    </location>
</feature>
<dbReference type="OrthoDB" id="19014at2759"/>
<accession>A0A3R7MDW3</accession>
<dbReference type="PANTHER" id="PTHR24179">
    <property type="entry name" value="PROTEIN PHOSPHATASE 1 REGULATORY SUBUNIT 12"/>
    <property type="match status" value="1"/>
</dbReference>
<feature type="repeat" description="ANK" evidence="2">
    <location>
        <begin position="159"/>
        <end position="191"/>
    </location>
</feature>
<feature type="compositionally biased region" description="Basic and acidic residues" evidence="3">
    <location>
        <begin position="418"/>
        <end position="428"/>
    </location>
</feature>
<organism evidence="4 5">
    <name type="scientific">Penaeus vannamei</name>
    <name type="common">Whiteleg shrimp</name>
    <name type="synonym">Litopenaeus vannamei</name>
    <dbReference type="NCBI Taxonomy" id="6689"/>
    <lineage>
        <taxon>Eukaryota</taxon>
        <taxon>Metazoa</taxon>
        <taxon>Ecdysozoa</taxon>
        <taxon>Arthropoda</taxon>
        <taxon>Crustacea</taxon>
        <taxon>Multicrustacea</taxon>
        <taxon>Malacostraca</taxon>
        <taxon>Eumalacostraca</taxon>
        <taxon>Eucarida</taxon>
        <taxon>Decapoda</taxon>
        <taxon>Dendrobranchiata</taxon>
        <taxon>Penaeoidea</taxon>
        <taxon>Penaeidae</taxon>
        <taxon>Penaeus</taxon>
    </lineage>
</organism>
<gene>
    <name evidence="4" type="ORF">C7M84_007785</name>
</gene>
<dbReference type="Pfam" id="PF12796">
    <property type="entry name" value="Ank_2"/>
    <property type="match status" value="2"/>
</dbReference>
<dbReference type="Proteomes" id="UP000283509">
    <property type="component" value="Unassembled WGS sequence"/>
</dbReference>
<dbReference type="PANTHER" id="PTHR24179:SF29">
    <property type="entry name" value="LD46604P"/>
    <property type="match status" value="1"/>
</dbReference>
<dbReference type="SMART" id="SM00248">
    <property type="entry name" value="ANK"/>
    <property type="match status" value="4"/>
</dbReference>
<dbReference type="GO" id="GO:0005737">
    <property type="term" value="C:cytoplasm"/>
    <property type="evidence" value="ECO:0007669"/>
    <property type="project" value="TreeGrafter"/>
</dbReference>
<dbReference type="STRING" id="6689.A0A3R7MDW3"/>
<dbReference type="AlphaFoldDB" id="A0A3R7MDW3"/>
<keyword evidence="2" id="KW-0040">ANK repeat</keyword>